<name>A0A9W8ACI4_9FUNG</name>
<feature type="compositionally biased region" description="Acidic residues" evidence="1">
    <location>
        <begin position="563"/>
        <end position="588"/>
    </location>
</feature>
<evidence type="ECO:0000313" key="2">
    <source>
        <dbReference type="EMBL" id="KAJ1927900.1"/>
    </source>
</evidence>
<evidence type="ECO:0000313" key="3">
    <source>
        <dbReference type="Proteomes" id="UP001150569"/>
    </source>
</evidence>
<dbReference type="PANTHER" id="PTHR13109:SF7">
    <property type="entry name" value="NEUROCHONDRIN"/>
    <property type="match status" value="1"/>
</dbReference>
<dbReference type="EMBL" id="JANBPT010000097">
    <property type="protein sequence ID" value="KAJ1927900.1"/>
    <property type="molecule type" value="Genomic_DNA"/>
</dbReference>
<feature type="region of interest" description="Disordered" evidence="1">
    <location>
        <begin position="562"/>
        <end position="593"/>
    </location>
</feature>
<feature type="region of interest" description="Disordered" evidence="1">
    <location>
        <begin position="605"/>
        <end position="708"/>
    </location>
</feature>
<feature type="compositionally biased region" description="Acidic residues" evidence="1">
    <location>
        <begin position="624"/>
        <end position="633"/>
    </location>
</feature>
<organism evidence="2 3">
    <name type="scientific">Tieghemiomyces parasiticus</name>
    <dbReference type="NCBI Taxonomy" id="78921"/>
    <lineage>
        <taxon>Eukaryota</taxon>
        <taxon>Fungi</taxon>
        <taxon>Fungi incertae sedis</taxon>
        <taxon>Zoopagomycota</taxon>
        <taxon>Kickxellomycotina</taxon>
        <taxon>Dimargaritomycetes</taxon>
        <taxon>Dimargaritales</taxon>
        <taxon>Dimargaritaceae</taxon>
        <taxon>Tieghemiomyces</taxon>
    </lineage>
</organism>
<dbReference type="OrthoDB" id="8962942at2759"/>
<dbReference type="Pfam" id="PF05536">
    <property type="entry name" value="Neurochondrin"/>
    <property type="match status" value="2"/>
</dbReference>
<keyword evidence="3" id="KW-1185">Reference proteome</keyword>
<reference evidence="2" key="1">
    <citation type="submission" date="2022-07" db="EMBL/GenBank/DDBJ databases">
        <title>Phylogenomic reconstructions and comparative analyses of Kickxellomycotina fungi.</title>
        <authorList>
            <person name="Reynolds N.K."/>
            <person name="Stajich J.E."/>
            <person name="Barry K."/>
            <person name="Grigoriev I.V."/>
            <person name="Crous P."/>
            <person name="Smith M.E."/>
        </authorList>
    </citation>
    <scope>NUCLEOTIDE SEQUENCE</scope>
    <source>
        <strain evidence="2">RSA 861</strain>
    </source>
</reference>
<dbReference type="InterPro" id="IPR008709">
    <property type="entry name" value="Neurochondrin"/>
</dbReference>
<dbReference type="InterPro" id="IPR009057">
    <property type="entry name" value="Homeodomain-like_sf"/>
</dbReference>
<proteinExistence type="predicted"/>
<protein>
    <submittedName>
        <fullName evidence="2">Uncharacterized protein</fullName>
    </submittedName>
</protein>
<dbReference type="SUPFAM" id="SSF46689">
    <property type="entry name" value="Homeodomain-like"/>
    <property type="match status" value="1"/>
</dbReference>
<accession>A0A9W8ACI4</accession>
<gene>
    <name evidence="2" type="ORF">IWQ60_002544</name>
</gene>
<sequence length="1434" mass="158395">MDRDLYVAEVRKRVHMNAEERAEILYLSEGGATIGEIALQVNRPYKTVQKCLLYLKKHGSIDPLNQGPVLRPEAITFIKELFRKRPGYTIDQHYTQFIRRVRYICFRTFERKVMELGLWSLPAPGTADPPPPDQVSSPSSIFDAKAEAFIRNDLELSPDMPVCNLHARFTKAVGPVDYQVFRAKAKELGYKVPRVDNNESIAFIRASFAEHPEYTMGQQHMRFVKEMRVIGFSLFRLNVHKLGLQAAGDHEDPQPLTEPEATTFIQNNLQRYPDYPSTWHFAQFIREVREVTYQRFVLTARRLGQFRRFVQQDLSTDSQAVSFLRASFAEHPEYTLDQQHAHFVKRLREVGFRRFEQAVRTLGLRATACDEDAPPLTDSEAIAFIRASYRNCPTEPLSYHHLRFIQTIRTVSYRQFRITVIHLDVGKLCRQRLAENNEAAAFIRTSFEEHPDYTLARQHLHFVKTLKEVRFRQFERAVRELGLRAATDRQLPAPLTEPEAVTLVQASFSQHPRRPLAWHHLNFVRTGRDVTYWSFRATAMQLGLFTPPTMRSLPNQLSAEYVDTSDDEAGAELEEEDADDLTDDEDLGEATNDADIIEMEEEELGMWTDPPEAATEPDTASSDSNDEDSDESDTLQQTRRPAMQHASATAERGTLARRSASSANMTPEAMVQRRSPGKATASRASLLQALTAPSAKGGGSASAMTPTPAKVGSILSEAASQFVQPRRDLGITSPSNTQIAPASKPIQAKPPVQQPGKKRKPNPQRSDNEPVKVTTTAPPNIQAPTPQNNPPAQQSRKESKQNLQPSGGGPVKPIPAAHQATPAMPVESSAGPTESAPPAALEQCLALLGPRRSDEEKFAGLLLLTKVVEPQDEAALERILEAIDPRFLGRLVSATGEDARAYQDLAVAIVSSFAAHPRLLGHPSLTTVVPGLARVLTTALAAQDHAHIHELLPLVAQFASVPAGLACLVKPGATLVPQLAALLLSDGETATFVQSVIRSILVDLPALVAADTSPRPASQRPMVRPRDATYLWALTFFNAALAVHQSSGSRKLALLEAFCDTLGAQADTDSAFLLTLMYPTAGDGPTSSSVTAMPLEQALLLHAFYYIKVVIAGTQRRNSGSTEDKDVSVLVIAHLLRLFGDLFLLPVGPCHDDPLSASILEAEARINRPLSALLGNRSGSPALSLDIGEQNAEEDEPKEAAASVVKFTALAVRLASIELRITLDERMICPPGKVLDVTTRQRHDDLVPACLVILEKAIDCLLLLEDDDEDDLNTKAQTAPHHTVSFPRSMDETRQSLADAMASQSHEENLTWMTSLRDCFAAVLAYLEEMKERLGPTAMVKDPILVAVFRGLCFWLAQDLSLLKDHPAIVQVFSLIIDASTRSADEYQTVLPFMAPPVRLWASIADEAGPACPITPADRVKVLAMARQLESLDW</sequence>
<dbReference type="PANTHER" id="PTHR13109">
    <property type="entry name" value="NEUROCHONDRIN"/>
    <property type="match status" value="1"/>
</dbReference>
<comment type="caution">
    <text evidence="2">The sequence shown here is derived from an EMBL/GenBank/DDBJ whole genome shotgun (WGS) entry which is preliminary data.</text>
</comment>
<feature type="region of interest" description="Disordered" evidence="1">
    <location>
        <begin position="725"/>
        <end position="837"/>
    </location>
</feature>
<evidence type="ECO:0000256" key="1">
    <source>
        <dbReference type="SAM" id="MobiDB-lite"/>
    </source>
</evidence>
<dbReference type="Proteomes" id="UP001150569">
    <property type="component" value="Unassembled WGS sequence"/>
</dbReference>
<feature type="compositionally biased region" description="Low complexity" evidence="1">
    <location>
        <begin position="774"/>
        <end position="794"/>
    </location>
</feature>